<dbReference type="Gene3D" id="3.20.20.190">
    <property type="entry name" value="Phosphatidylinositol (PI) phosphodiesterase"/>
    <property type="match status" value="1"/>
</dbReference>
<accession>A0A1G2DWR8</accession>
<reference evidence="2 3" key="1">
    <citation type="journal article" date="2016" name="Nat. Commun.">
        <title>Thousands of microbial genomes shed light on interconnected biogeochemical processes in an aquifer system.</title>
        <authorList>
            <person name="Anantharaman K."/>
            <person name="Brown C.T."/>
            <person name="Hug L.A."/>
            <person name="Sharon I."/>
            <person name="Castelle C.J."/>
            <person name="Probst A.J."/>
            <person name="Thomas B.C."/>
            <person name="Singh A."/>
            <person name="Wilkins M.J."/>
            <person name="Karaoz U."/>
            <person name="Brodie E.L."/>
            <person name="Williams K.H."/>
            <person name="Hubbard S.S."/>
            <person name="Banfield J.F."/>
        </authorList>
    </citation>
    <scope>NUCLEOTIDE SEQUENCE [LARGE SCALE GENOMIC DNA]</scope>
</reference>
<dbReference type="GO" id="GO:0006629">
    <property type="term" value="P:lipid metabolic process"/>
    <property type="evidence" value="ECO:0007669"/>
    <property type="project" value="InterPro"/>
</dbReference>
<comment type="caution">
    <text evidence="2">The sequence shown here is derived from an EMBL/GenBank/DDBJ whole genome shotgun (WGS) entry which is preliminary data.</text>
</comment>
<organism evidence="2 3">
    <name type="scientific">Candidatus Nealsonbacteria bacterium RBG_13_37_56</name>
    <dbReference type="NCBI Taxonomy" id="1801661"/>
    <lineage>
        <taxon>Bacteria</taxon>
        <taxon>Candidatus Nealsoniibacteriota</taxon>
    </lineage>
</organism>
<evidence type="ECO:0000259" key="1">
    <source>
        <dbReference type="PROSITE" id="PS51704"/>
    </source>
</evidence>
<dbReference type="AlphaFoldDB" id="A0A1G2DWR8"/>
<name>A0A1G2DWR8_9BACT</name>
<sequence>MFLKIGHRGAKGLEPENTLRSFSKAIDLGVDMIEFDVRLTKDKKVVVIHDDKLDRTTNGKGLVKEKSLKEIKKLYAGKRERIPTLEETLDSVAKRVKVNIELKGEKTAESVSKIIDKYLKNKKWPLGYFFVSSFNYQELEDFKKFQPKVKLGIIAENKETDFLKAAKQLRAFSINLPMELINKKLVKNLHGKGFKIFAWTVNKKSDIIEMKLLEIDGIISDYPNKFL</sequence>
<protein>
    <recommendedName>
        <fullName evidence="1">GP-PDE domain-containing protein</fullName>
    </recommendedName>
</protein>
<dbReference type="SUPFAM" id="SSF51695">
    <property type="entry name" value="PLC-like phosphodiesterases"/>
    <property type="match status" value="1"/>
</dbReference>
<dbReference type="Proteomes" id="UP000178893">
    <property type="component" value="Unassembled WGS sequence"/>
</dbReference>
<dbReference type="PROSITE" id="PS51704">
    <property type="entry name" value="GP_PDE"/>
    <property type="match status" value="1"/>
</dbReference>
<dbReference type="InterPro" id="IPR030395">
    <property type="entry name" value="GP_PDE_dom"/>
</dbReference>
<dbReference type="EMBL" id="MHLW01000021">
    <property type="protein sequence ID" value="OGZ17997.1"/>
    <property type="molecule type" value="Genomic_DNA"/>
</dbReference>
<proteinExistence type="predicted"/>
<evidence type="ECO:0000313" key="2">
    <source>
        <dbReference type="EMBL" id="OGZ17997.1"/>
    </source>
</evidence>
<dbReference type="GO" id="GO:0008081">
    <property type="term" value="F:phosphoric diester hydrolase activity"/>
    <property type="evidence" value="ECO:0007669"/>
    <property type="project" value="InterPro"/>
</dbReference>
<dbReference type="Pfam" id="PF03009">
    <property type="entry name" value="GDPD"/>
    <property type="match status" value="1"/>
</dbReference>
<dbReference type="PANTHER" id="PTHR46211">
    <property type="entry name" value="GLYCEROPHOSPHORYL DIESTER PHOSPHODIESTERASE"/>
    <property type="match status" value="1"/>
</dbReference>
<dbReference type="PANTHER" id="PTHR46211:SF14">
    <property type="entry name" value="GLYCEROPHOSPHODIESTER PHOSPHODIESTERASE"/>
    <property type="match status" value="1"/>
</dbReference>
<evidence type="ECO:0000313" key="3">
    <source>
        <dbReference type="Proteomes" id="UP000178893"/>
    </source>
</evidence>
<dbReference type="InterPro" id="IPR017946">
    <property type="entry name" value="PLC-like_Pdiesterase_TIM-brl"/>
</dbReference>
<feature type="domain" description="GP-PDE" evidence="1">
    <location>
        <begin position="2"/>
        <end position="227"/>
    </location>
</feature>
<gene>
    <name evidence="2" type="ORF">A2V72_00690</name>
</gene>